<organism evidence="3 4">
    <name type="scientific">Legionella geestiana</name>
    <dbReference type="NCBI Taxonomy" id="45065"/>
    <lineage>
        <taxon>Bacteria</taxon>
        <taxon>Pseudomonadati</taxon>
        <taxon>Pseudomonadota</taxon>
        <taxon>Gammaproteobacteria</taxon>
        <taxon>Legionellales</taxon>
        <taxon>Legionellaceae</taxon>
        <taxon>Legionella</taxon>
    </lineage>
</organism>
<dbReference type="EMBL" id="LNYC01000004">
    <property type="protein sequence ID" value="KTD04415.1"/>
    <property type="molecule type" value="Genomic_DNA"/>
</dbReference>
<dbReference type="AlphaFoldDB" id="A0A0W0U9F1"/>
<dbReference type="PANTHER" id="PTHR46825">
    <property type="entry name" value="D-ALANYL-D-ALANINE-CARBOXYPEPTIDASE/ENDOPEPTIDASE AMPH"/>
    <property type="match status" value="1"/>
</dbReference>
<gene>
    <name evidence="3" type="ORF">Lgee_0168</name>
</gene>
<comment type="caution">
    <text evidence="3">The sequence shown here is derived from an EMBL/GenBank/DDBJ whole genome shotgun (WGS) entry which is preliminary data.</text>
</comment>
<dbReference type="SUPFAM" id="SSF56601">
    <property type="entry name" value="beta-lactamase/transpeptidase-like"/>
    <property type="match status" value="1"/>
</dbReference>
<proteinExistence type="predicted"/>
<dbReference type="InterPro" id="IPR012338">
    <property type="entry name" value="Beta-lactam/transpept-like"/>
</dbReference>
<evidence type="ECO:0000313" key="3">
    <source>
        <dbReference type="EMBL" id="KTD04415.1"/>
    </source>
</evidence>
<dbReference type="Gene3D" id="3.40.710.10">
    <property type="entry name" value="DD-peptidase/beta-lactamase superfamily"/>
    <property type="match status" value="1"/>
</dbReference>
<dbReference type="PANTHER" id="PTHR46825:SF8">
    <property type="entry name" value="BETA-LACTAMASE-RELATED"/>
    <property type="match status" value="1"/>
</dbReference>
<evidence type="ECO:0000259" key="2">
    <source>
        <dbReference type="Pfam" id="PF00144"/>
    </source>
</evidence>
<dbReference type="Proteomes" id="UP000054785">
    <property type="component" value="Unassembled WGS sequence"/>
</dbReference>
<dbReference type="Pfam" id="PF00144">
    <property type="entry name" value="Beta-lactamase"/>
    <property type="match status" value="1"/>
</dbReference>
<evidence type="ECO:0000313" key="4">
    <source>
        <dbReference type="Proteomes" id="UP000054785"/>
    </source>
</evidence>
<accession>A0A0W0U9F1</accession>
<dbReference type="RefSeq" id="WP_058387021.1">
    <property type="nucleotide sequence ID" value="NZ_CP038271.1"/>
</dbReference>
<dbReference type="PATRIC" id="fig|45065.4.peg.184"/>
<feature type="compositionally biased region" description="Polar residues" evidence="1">
    <location>
        <begin position="398"/>
        <end position="416"/>
    </location>
</feature>
<reference evidence="3 4" key="1">
    <citation type="submission" date="2015-11" db="EMBL/GenBank/DDBJ databases">
        <title>Genomic analysis of 38 Legionella species identifies large and diverse effector repertoires.</title>
        <authorList>
            <person name="Burstein D."/>
            <person name="Amaro F."/>
            <person name="Zusman T."/>
            <person name="Lifshitz Z."/>
            <person name="Cohen O."/>
            <person name="Gilbert J.A."/>
            <person name="Pupko T."/>
            <person name="Shuman H.A."/>
            <person name="Segal G."/>
        </authorList>
    </citation>
    <scope>NUCLEOTIDE SEQUENCE [LARGE SCALE GENOMIC DNA]</scope>
    <source>
        <strain evidence="3 4">ATCC 49504</strain>
    </source>
</reference>
<name>A0A0W0U9F1_9GAMM</name>
<dbReference type="InterPro" id="IPR050491">
    <property type="entry name" value="AmpC-like"/>
</dbReference>
<sequence length="444" mass="48444">MKQLLDDANIPALSAAWYQKEKDARHAIAYGQADTQAPSPVDTNTLFQAASLSKPVSAAIVLDLIEQDKDKPDYDKDKWTLNTPLFQYDPEYGPEELRTDPNYEKLTIGMIIGQRSGLANYGQDGNDGKKFIADPESRFTYSGVALDFLQKVIEKKTGKEWEAIAQDFFKKAGMANSTFKRQSPDGHLHGIPRVVAKAHVADPPDAHLAPLPPLPDDAPGTLAGLMLTTAEDYITFLQYCFKNEYLHSTLLQGDLDKLPPTLPPETSRVKWGLGMGVYSVGDPKNPEKSIAFHWGNNKGSVSFCAMDMATGDCVASFANSMNGPSVFQQIAKPVIGDLTPLFQWLSTYCNFKDVNQPEKPEVIATTVQSIHSLADSALPKPADSTQTMLLLMPSVSTQGLEPVESQEQTTTAQASAPQEVGEESGEEQKSGEFNPTPFSTSPNP</sequence>
<feature type="region of interest" description="Disordered" evidence="1">
    <location>
        <begin position="398"/>
        <end position="444"/>
    </location>
</feature>
<dbReference type="STRING" id="45065.Lgee_0168"/>
<evidence type="ECO:0000256" key="1">
    <source>
        <dbReference type="SAM" id="MobiDB-lite"/>
    </source>
</evidence>
<dbReference type="InterPro" id="IPR001466">
    <property type="entry name" value="Beta-lactam-related"/>
</dbReference>
<keyword evidence="4" id="KW-1185">Reference proteome</keyword>
<protein>
    <submittedName>
        <fullName evidence="3">Putative secreted esterase</fullName>
    </submittedName>
</protein>
<feature type="domain" description="Beta-lactamase-related" evidence="2">
    <location>
        <begin position="2"/>
        <end position="325"/>
    </location>
</feature>